<dbReference type="HOGENOM" id="CLU_3201198_0_0_9"/>
<reference evidence="1 2" key="1">
    <citation type="journal article" date="2013" name="PLoS ONE">
        <title>Genomic Analysis by Deep Sequencing of the Probiotic Lactobacillus brevis KB290 Harboring Nine Plasmids Reveals Genomic Stability.</title>
        <authorList>
            <person name="Fukao M."/>
            <person name="Oshima K."/>
            <person name="Morita H."/>
            <person name="Toh H."/>
            <person name="Suda W."/>
            <person name="Kim S.W."/>
            <person name="Suzuki S."/>
            <person name="Yakabe T."/>
            <person name="Hattori M."/>
            <person name="Yajima N."/>
        </authorList>
    </citation>
    <scope>NUCLEOTIDE SEQUENCE [LARGE SCALE GENOMIC DNA]</scope>
    <source>
        <strain evidence="1 2">KB290</strain>
    </source>
</reference>
<proteinExistence type="predicted"/>
<gene>
    <name evidence="1" type="ORF">LVISKB_2358</name>
</gene>
<accession>M5AGN9</accession>
<name>M5AGN9_LEVBR</name>
<dbReference type="EMBL" id="AP012167">
    <property type="protein sequence ID" value="BAN07993.1"/>
    <property type="molecule type" value="Genomic_DNA"/>
</dbReference>
<sequence>MMIKSGGNEANSFGFALSFTNMTHDRDQGGEVACQFLYMQKDYLN</sequence>
<dbReference type="AlphaFoldDB" id="M5AGN9"/>
<organism evidence="1 2">
    <name type="scientific">Levilactobacillus brevis KB290</name>
    <dbReference type="NCBI Taxonomy" id="1001583"/>
    <lineage>
        <taxon>Bacteria</taxon>
        <taxon>Bacillati</taxon>
        <taxon>Bacillota</taxon>
        <taxon>Bacilli</taxon>
        <taxon>Lactobacillales</taxon>
        <taxon>Lactobacillaceae</taxon>
        <taxon>Levilactobacillus</taxon>
    </lineage>
</organism>
<dbReference type="PATRIC" id="fig|1001583.3.peg.2340"/>
<protein>
    <submittedName>
        <fullName evidence="1">Uncharacterized protein</fullName>
    </submittedName>
</protein>
<dbReference type="KEGG" id="lbk:LVISKB_2358"/>
<evidence type="ECO:0000313" key="2">
    <source>
        <dbReference type="Proteomes" id="UP000012042"/>
    </source>
</evidence>
<evidence type="ECO:0000313" key="1">
    <source>
        <dbReference type="EMBL" id="BAN07993.1"/>
    </source>
</evidence>
<dbReference type="Proteomes" id="UP000012042">
    <property type="component" value="Chromosome"/>
</dbReference>